<dbReference type="KEGG" id="rah:Rahaq_4344"/>
<dbReference type="PANTHER" id="PTHR30160:SF7">
    <property type="entry name" value="ADP-HEPTOSE--LPS HEPTOSYLTRANSFERASE 2"/>
    <property type="match status" value="1"/>
</dbReference>
<dbReference type="Pfam" id="PF01075">
    <property type="entry name" value="Glyco_transf_9"/>
    <property type="match status" value="1"/>
</dbReference>
<evidence type="ECO:0000313" key="3">
    <source>
        <dbReference type="EMBL" id="ADW75930.1"/>
    </source>
</evidence>
<proteinExistence type="predicted"/>
<protein>
    <submittedName>
        <fullName evidence="3">Glycosyl transferase family 9</fullName>
    </submittedName>
</protein>
<keyword evidence="1" id="KW-0328">Glycosyltransferase</keyword>
<gene>
    <name evidence="3" type="ordered locus">Rahaq_4344</name>
</gene>
<dbReference type="PANTHER" id="PTHR30160">
    <property type="entry name" value="TETRAACYLDISACCHARIDE 4'-KINASE-RELATED"/>
    <property type="match status" value="1"/>
</dbReference>
<dbReference type="CDD" id="cd03789">
    <property type="entry name" value="GT9_LPS_heptosyltransferase"/>
    <property type="match status" value="1"/>
</dbReference>
<accession>A0A0H3FGE0</accession>
<dbReference type="OrthoDB" id="9811138at2"/>
<dbReference type="GO" id="GO:0008713">
    <property type="term" value="F:ADP-heptose-lipopolysaccharide heptosyltransferase activity"/>
    <property type="evidence" value="ECO:0007669"/>
    <property type="project" value="TreeGrafter"/>
</dbReference>
<evidence type="ECO:0000313" key="4">
    <source>
        <dbReference type="Proteomes" id="UP000007257"/>
    </source>
</evidence>
<dbReference type="InterPro" id="IPR002201">
    <property type="entry name" value="Glyco_trans_9"/>
</dbReference>
<dbReference type="EMBL" id="CP002505">
    <property type="protein sequence ID" value="ADW75930.1"/>
    <property type="molecule type" value="Genomic_DNA"/>
</dbReference>
<dbReference type="Proteomes" id="UP000007257">
    <property type="component" value="Chromosome"/>
</dbReference>
<dbReference type="AlphaFoldDB" id="A0A0H3FGE0"/>
<reference evidence="3 4" key="2">
    <citation type="journal article" date="2012" name="J. Bacteriol.">
        <title>Complete Genome Sequence of Rahnella sp. Strain Y9602, a Gammaproteobacterium Isolate from Metal- and Radionuclide-Contaminated Soil.</title>
        <authorList>
            <person name="Martinez R.J."/>
            <person name="Bruce D."/>
            <person name="Detter C."/>
            <person name="Goodwin L.A."/>
            <person name="Han J."/>
            <person name="Han C.S."/>
            <person name="Held B."/>
            <person name="Land M.L."/>
            <person name="Mikhailova N."/>
            <person name="Nolan M."/>
            <person name="Pennacchio L."/>
            <person name="Pitluck S."/>
            <person name="Tapia R."/>
            <person name="Woyke T."/>
            <person name="Sobecky P.A."/>
        </authorList>
    </citation>
    <scope>NUCLEOTIDE SEQUENCE [LARGE SCALE GENOMIC DNA]</scope>
    <source>
        <strain evidence="3 4">Y9602</strain>
    </source>
</reference>
<reference evidence="4" key="1">
    <citation type="submission" date="2011-01" db="EMBL/GenBank/DDBJ databases">
        <title>Complete sequence of chromosome of Rahnella sp. Y9602.</title>
        <authorList>
            <consortium name="US DOE Joint Genome Institute"/>
            <person name="Lucas S."/>
            <person name="Copeland A."/>
            <person name="Lapidus A."/>
            <person name="Cheng J.-F."/>
            <person name="Goodwin L."/>
            <person name="Pitluck S."/>
            <person name="Lu M."/>
            <person name="Detter J.C."/>
            <person name="Han C."/>
            <person name="Tapia R."/>
            <person name="Land M."/>
            <person name="Hauser L."/>
            <person name="Kyrpides N."/>
            <person name="Ivanova N."/>
            <person name="Ovchinnikova G."/>
            <person name="Pagani I."/>
            <person name="Sobecky P.A."/>
            <person name="Martinez R.J."/>
            <person name="Woyke T."/>
        </authorList>
    </citation>
    <scope>NUCLEOTIDE SEQUENCE [LARGE SCALE GENOMIC DNA]</scope>
    <source>
        <strain evidence="4">Y9602</strain>
    </source>
</reference>
<dbReference type="eggNOG" id="COG0859">
    <property type="taxonomic scope" value="Bacteria"/>
</dbReference>
<sequence length="365" mass="41291">MSYVIIFILLWPFKMLMKPFHQGKGRNLVIQTAKIGDFVNITPLLKHLKKSDVLISKTVLPLAAHDSTIDSIYLIEDYKKSLVSKIGLAFRLLNRYDNIYLLQPNSVNVFYAAFCNAKHKAFLIAYTRKWYHGIFYQTADVVRLHQKTDFTLESYLKLADPSLSAESYTKHATLPLWIPEKTLPELAASKQVKIGISISAGNKAKTIPTAVWIKILNTLAGLPCQFYVFGPENEQKYLDQLLEKLSARENIINLIGKLKLHEVPHAISQMDMYIASDSGNVYIADAVNIPVVCLAGPCDLTEQHPTYAPLILTPEDKKLAPESFIFSAPYQFRHSAEELFSLSDAQLEKIRSFVISKTSQVQHYV</sequence>
<dbReference type="RefSeq" id="WP_013577615.1">
    <property type="nucleotide sequence ID" value="NC_015061.1"/>
</dbReference>
<keyword evidence="2 3" id="KW-0808">Transferase</keyword>
<dbReference type="GO" id="GO:0005829">
    <property type="term" value="C:cytosol"/>
    <property type="evidence" value="ECO:0007669"/>
    <property type="project" value="TreeGrafter"/>
</dbReference>
<dbReference type="GO" id="GO:0009244">
    <property type="term" value="P:lipopolysaccharide core region biosynthetic process"/>
    <property type="evidence" value="ECO:0007669"/>
    <property type="project" value="TreeGrafter"/>
</dbReference>
<name>A0A0H3FGE0_RAHSY</name>
<evidence type="ECO:0000256" key="2">
    <source>
        <dbReference type="ARBA" id="ARBA00022679"/>
    </source>
</evidence>
<organism evidence="3 4">
    <name type="scientific">Rahnella sp. (strain Y9602)</name>
    <dbReference type="NCBI Taxonomy" id="2703885"/>
    <lineage>
        <taxon>Bacteria</taxon>
        <taxon>Pseudomonadati</taxon>
        <taxon>Pseudomonadota</taxon>
        <taxon>Gammaproteobacteria</taxon>
        <taxon>Enterobacterales</taxon>
        <taxon>Yersiniaceae</taxon>
        <taxon>Rahnella</taxon>
    </lineage>
</organism>
<dbReference type="HOGENOM" id="CLU_773491_0_0_6"/>
<evidence type="ECO:0000256" key="1">
    <source>
        <dbReference type="ARBA" id="ARBA00022676"/>
    </source>
</evidence>
<dbReference type="Gene3D" id="3.40.50.2000">
    <property type="entry name" value="Glycogen Phosphorylase B"/>
    <property type="match status" value="2"/>
</dbReference>
<dbReference type="SUPFAM" id="SSF53756">
    <property type="entry name" value="UDP-Glycosyltransferase/glycogen phosphorylase"/>
    <property type="match status" value="1"/>
</dbReference>
<dbReference type="InterPro" id="IPR051199">
    <property type="entry name" value="LPS_LOS_Heptosyltrfase"/>
</dbReference>